<keyword evidence="2" id="KW-1185">Reference proteome</keyword>
<sequence length="35" mass="4034">MEEGLSTRLKLIRVTYIDPDITNSSTNEKLEPIQK</sequence>
<dbReference type="AlphaFoldDB" id="A0ABD3T370"/>
<dbReference type="EMBL" id="JBJXBP010000005">
    <property type="protein sequence ID" value="KAL3830923.1"/>
    <property type="molecule type" value="Genomic_DNA"/>
</dbReference>
<comment type="caution">
    <text evidence="1">The sequence shown here is derived from an EMBL/GenBank/DDBJ whole genome shotgun (WGS) entry which is preliminary data.</text>
</comment>
<reference evidence="1 2" key="1">
    <citation type="submission" date="2024-12" db="EMBL/GenBank/DDBJ databases">
        <title>The unique morphological basis and parallel evolutionary history of personate flowers in Penstemon.</title>
        <authorList>
            <person name="Depatie T.H."/>
            <person name="Wessinger C.A."/>
        </authorList>
    </citation>
    <scope>NUCLEOTIDE SEQUENCE [LARGE SCALE GENOMIC DNA]</scope>
    <source>
        <strain evidence="1">WTNN_2</strain>
        <tissue evidence="1">Leaf</tissue>
    </source>
</reference>
<organism evidence="1 2">
    <name type="scientific">Penstemon smallii</name>
    <dbReference type="NCBI Taxonomy" id="265156"/>
    <lineage>
        <taxon>Eukaryota</taxon>
        <taxon>Viridiplantae</taxon>
        <taxon>Streptophyta</taxon>
        <taxon>Embryophyta</taxon>
        <taxon>Tracheophyta</taxon>
        <taxon>Spermatophyta</taxon>
        <taxon>Magnoliopsida</taxon>
        <taxon>eudicotyledons</taxon>
        <taxon>Gunneridae</taxon>
        <taxon>Pentapetalae</taxon>
        <taxon>asterids</taxon>
        <taxon>lamiids</taxon>
        <taxon>Lamiales</taxon>
        <taxon>Plantaginaceae</taxon>
        <taxon>Cheloneae</taxon>
        <taxon>Penstemon</taxon>
    </lineage>
</organism>
<proteinExistence type="predicted"/>
<accession>A0ABD3T370</accession>
<name>A0ABD3T370_9LAMI</name>
<gene>
    <name evidence="1" type="ORF">ACJIZ3_019725</name>
</gene>
<evidence type="ECO:0000313" key="2">
    <source>
        <dbReference type="Proteomes" id="UP001634393"/>
    </source>
</evidence>
<evidence type="ECO:0000313" key="1">
    <source>
        <dbReference type="EMBL" id="KAL3830923.1"/>
    </source>
</evidence>
<dbReference type="Proteomes" id="UP001634393">
    <property type="component" value="Unassembled WGS sequence"/>
</dbReference>
<protein>
    <submittedName>
        <fullName evidence="1">Uncharacterized protein</fullName>
    </submittedName>
</protein>